<proteinExistence type="predicted"/>
<dbReference type="EMBL" id="CP075864">
    <property type="protein sequence ID" value="QYS93088.1"/>
    <property type="molecule type" value="Genomic_DNA"/>
</dbReference>
<dbReference type="Proteomes" id="UP000826661">
    <property type="component" value="Chromosome I"/>
</dbReference>
<keyword evidence="3" id="KW-1185">Reference proteome</keyword>
<evidence type="ECO:0000313" key="3">
    <source>
        <dbReference type="Proteomes" id="UP000826661"/>
    </source>
</evidence>
<sequence>MPRGQYVESSDYRSGSRKKSSGRSSYSSSSRPCTSSVRPNYWRCVRPTPSALFSPTTVTNVFAVQVLRWLVQLPDQRFLPNVPVLALRQLRILHELEPTKISSSFERSGPLLYYDMFLYSS</sequence>
<evidence type="ECO:0000313" key="2">
    <source>
        <dbReference type="EMBL" id="QYS93088.1"/>
    </source>
</evidence>
<protein>
    <submittedName>
        <fullName evidence="2">Uncharacterized protein</fullName>
    </submittedName>
</protein>
<feature type="compositionally biased region" description="Low complexity" evidence="1">
    <location>
        <begin position="22"/>
        <end position="31"/>
    </location>
</feature>
<reference evidence="2 3" key="1">
    <citation type="journal article" date="2021" name="BMC Genomics">
        <title>Telomere-to-telomere genome assembly of asparaginase-producing Trichoderma simmonsii.</title>
        <authorList>
            <person name="Chung D."/>
            <person name="Kwon Y.M."/>
            <person name="Yang Y."/>
        </authorList>
    </citation>
    <scope>NUCLEOTIDE SEQUENCE [LARGE SCALE GENOMIC DNA]</scope>
    <source>
        <strain evidence="2 3">GH-Sj1</strain>
    </source>
</reference>
<evidence type="ECO:0000256" key="1">
    <source>
        <dbReference type="SAM" id="MobiDB-lite"/>
    </source>
</evidence>
<dbReference type="AlphaFoldDB" id="A0A8G0L1X8"/>
<feature type="region of interest" description="Disordered" evidence="1">
    <location>
        <begin position="1"/>
        <end position="38"/>
    </location>
</feature>
<accession>A0A8G0L1X8</accession>
<organism evidence="2 3">
    <name type="scientific">Trichoderma simmonsii</name>
    <dbReference type="NCBI Taxonomy" id="1491479"/>
    <lineage>
        <taxon>Eukaryota</taxon>
        <taxon>Fungi</taxon>
        <taxon>Dikarya</taxon>
        <taxon>Ascomycota</taxon>
        <taxon>Pezizomycotina</taxon>
        <taxon>Sordariomycetes</taxon>
        <taxon>Hypocreomycetidae</taxon>
        <taxon>Hypocreales</taxon>
        <taxon>Hypocreaceae</taxon>
        <taxon>Trichoderma</taxon>
    </lineage>
</organism>
<gene>
    <name evidence="2" type="ORF">H0G86_000478</name>
</gene>
<name>A0A8G0L1X8_9HYPO</name>